<proteinExistence type="predicted"/>
<dbReference type="Gene3D" id="3.40.50.300">
    <property type="entry name" value="P-loop containing nucleotide triphosphate hydrolases"/>
    <property type="match status" value="2"/>
</dbReference>
<gene>
    <name evidence="6" type="ORF">ACFPIE_04185</name>
</gene>
<dbReference type="InterPro" id="IPR017871">
    <property type="entry name" value="ABC_transporter-like_CS"/>
</dbReference>
<accession>A0ABW0FP06</accession>
<dbReference type="SUPFAM" id="SSF52540">
    <property type="entry name" value="P-loop containing nucleoside triphosphate hydrolases"/>
    <property type="match status" value="2"/>
</dbReference>
<protein>
    <submittedName>
        <fullName evidence="6">ABC-F family ATP-binding cassette domain-containing protein</fullName>
    </submittedName>
</protein>
<evidence type="ECO:0000259" key="5">
    <source>
        <dbReference type="PROSITE" id="PS50893"/>
    </source>
</evidence>
<evidence type="ECO:0000313" key="6">
    <source>
        <dbReference type="EMBL" id="MFC5343099.1"/>
    </source>
</evidence>
<feature type="compositionally biased region" description="Basic and acidic residues" evidence="4">
    <location>
        <begin position="255"/>
        <end position="265"/>
    </location>
</feature>
<dbReference type="InterPro" id="IPR003593">
    <property type="entry name" value="AAA+_ATPase"/>
</dbReference>
<dbReference type="Proteomes" id="UP001596152">
    <property type="component" value="Unassembled WGS sequence"/>
</dbReference>
<dbReference type="CDD" id="cd03221">
    <property type="entry name" value="ABCF_EF-3"/>
    <property type="match status" value="2"/>
</dbReference>
<evidence type="ECO:0000256" key="3">
    <source>
        <dbReference type="ARBA" id="ARBA00022840"/>
    </source>
</evidence>
<keyword evidence="1" id="KW-0677">Repeat</keyword>
<evidence type="ECO:0000256" key="4">
    <source>
        <dbReference type="SAM" id="MobiDB-lite"/>
    </source>
</evidence>
<feature type="region of interest" description="Disordered" evidence="4">
    <location>
        <begin position="251"/>
        <end position="270"/>
    </location>
</feature>
<dbReference type="GO" id="GO:0005524">
    <property type="term" value="F:ATP binding"/>
    <property type="evidence" value="ECO:0007669"/>
    <property type="project" value="UniProtKB-KW"/>
</dbReference>
<dbReference type="PANTHER" id="PTHR19211:SF6">
    <property type="entry name" value="BLL7188 PROTEIN"/>
    <property type="match status" value="1"/>
</dbReference>
<sequence>MSASIVLHDLAWAPPGGSPLFSDLDLAFGPERTGLVGRNGVGKTTLLRLIDGRLTPQAGSVTVHGRLAVLRQIVQVDETETVADLFEARDALAVLARAEAGEADADDLAQADWMLPSRLEAALAHLRLNVTPETRLATLSGGQRTRAGLAALLFAEPDWLILDEPTNNLDREGRQAVIDLLAEWRSGAVVVSHDRELLETMDAIVELTTLGATRYGGNWSAYRSRKALELDAARRDLADADKRLNDLARTAQQTAERKARSDKAGRAVAARGDQPKILLGMRKDRAEDTGGEQARLAERRREQAEGAATAARERIEILQPLTVTLPPTGLPIGREVLTLEAVTAGYRPDRPVLTDLSLRIAGPERIALTGPNGSGKTTLLGLITGALTPTSGSVRRPVPFAMLDQQVAVLDPALSIRDNFRRLHPEVDENACRAALARFMFRADAALRIVGDLSGGQRLRAGLACVLGGPTPPPFLILDEPTNHLDIDSIEAVEAGLRAYDGALLIVSHDEAFLEAVHIERRIALKPPEPPLAPAR</sequence>
<keyword evidence="7" id="KW-1185">Reference proteome</keyword>
<dbReference type="Pfam" id="PF00005">
    <property type="entry name" value="ABC_tran"/>
    <property type="match status" value="2"/>
</dbReference>
<dbReference type="InterPro" id="IPR003439">
    <property type="entry name" value="ABC_transporter-like_ATP-bd"/>
</dbReference>
<keyword evidence="3 6" id="KW-0067">ATP-binding</keyword>
<dbReference type="PANTHER" id="PTHR19211">
    <property type="entry name" value="ATP-BINDING TRANSPORT PROTEIN-RELATED"/>
    <property type="match status" value="1"/>
</dbReference>
<reference evidence="7" key="1">
    <citation type="journal article" date="2019" name="Int. J. Syst. Evol. Microbiol.">
        <title>The Global Catalogue of Microorganisms (GCM) 10K type strain sequencing project: providing services to taxonomists for standard genome sequencing and annotation.</title>
        <authorList>
            <consortium name="The Broad Institute Genomics Platform"/>
            <consortium name="The Broad Institute Genome Sequencing Center for Infectious Disease"/>
            <person name="Wu L."/>
            <person name="Ma J."/>
        </authorList>
    </citation>
    <scope>NUCLEOTIDE SEQUENCE [LARGE SCALE GENOMIC DNA]</scope>
    <source>
        <strain evidence="7">JCM 12125</strain>
    </source>
</reference>
<dbReference type="SMART" id="SM00382">
    <property type="entry name" value="AAA"/>
    <property type="match status" value="2"/>
</dbReference>
<dbReference type="PROSITE" id="PS00211">
    <property type="entry name" value="ABC_TRANSPORTER_1"/>
    <property type="match status" value="1"/>
</dbReference>
<name>A0ABW0FP06_9CAUL</name>
<feature type="domain" description="ABC transporter" evidence="5">
    <location>
        <begin position="337"/>
        <end position="536"/>
    </location>
</feature>
<evidence type="ECO:0000313" key="7">
    <source>
        <dbReference type="Proteomes" id="UP001596152"/>
    </source>
</evidence>
<feature type="domain" description="ABC transporter" evidence="5">
    <location>
        <begin position="5"/>
        <end position="235"/>
    </location>
</feature>
<evidence type="ECO:0000256" key="2">
    <source>
        <dbReference type="ARBA" id="ARBA00022741"/>
    </source>
</evidence>
<organism evidence="6 7">
    <name type="scientific">Brevundimonas staleyi</name>
    <dbReference type="NCBI Taxonomy" id="74326"/>
    <lineage>
        <taxon>Bacteria</taxon>
        <taxon>Pseudomonadati</taxon>
        <taxon>Pseudomonadota</taxon>
        <taxon>Alphaproteobacteria</taxon>
        <taxon>Caulobacterales</taxon>
        <taxon>Caulobacteraceae</taxon>
        <taxon>Brevundimonas</taxon>
    </lineage>
</organism>
<keyword evidence="2" id="KW-0547">Nucleotide-binding</keyword>
<dbReference type="PROSITE" id="PS50893">
    <property type="entry name" value="ABC_TRANSPORTER_2"/>
    <property type="match status" value="2"/>
</dbReference>
<dbReference type="InterPro" id="IPR027417">
    <property type="entry name" value="P-loop_NTPase"/>
</dbReference>
<dbReference type="EMBL" id="JBHSLF010000009">
    <property type="protein sequence ID" value="MFC5343099.1"/>
    <property type="molecule type" value="Genomic_DNA"/>
</dbReference>
<dbReference type="InterPro" id="IPR050611">
    <property type="entry name" value="ABCF"/>
</dbReference>
<dbReference type="RefSeq" id="WP_374039095.1">
    <property type="nucleotide sequence ID" value="NZ_CP169082.1"/>
</dbReference>
<evidence type="ECO:0000256" key="1">
    <source>
        <dbReference type="ARBA" id="ARBA00022737"/>
    </source>
</evidence>
<comment type="caution">
    <text evidence="6">The sequence shown here is derived from an EMBL/GenBank/DDBJ whole genome shotgun (WGS) entry which is preliminary data.</text>
</comment>